<gene>
    <name evidence="1" type="ORF">J2S03_001992</name>
</gene>
<dbReference type="Proteomes" id="UP001232973">
    <property type="component" value="Unassembled WGS sequence"/>
</dbReference>
<comment type="caution">
    <text evidence="1">The sequence shown here is derived from an EMBL/GenBank/DDBJ whole genome shotgun (WGS) entry which is preliminary data.</text>
</comment>
<proteinExistence type="predicted"/>
<reference evidence="1 2" key="1">
    <citation type="submission" date="2023-07" db="EMBL/GenBank/DDBJ databases">
        <title>Genomic Encyclopedia of Type Strains, Phase IV (KMG-IV): sequencing the most valuable type-strain genomes for metagenomic binning, comparative biology and taxonomic classification.</title>
        <authorList>
            <person name="Goeker M."/>
        </authorList>
    </citation>
    <scope>NUCLEOTIDE SEQUENCE [LARGE SCALE GENOMIC DNA]</scope>
    <source>
        <strain evidence="1 2">DSM 4006</strain>
    </source>
</reference>
<keyword evidence="2" id="KW-1185">Reference proteome</keyword>
<sequence length="40" mass="4468">MKRAALISMHEVQCRCLSIQARARGLNSHTANPEQPHSKP</sequence>
<organism evidence="1 2">
    <name type="scientific">Alicyclobacillus cycloheptanicus</name>
    <dbReference type="NCBI Taxonomy" id="1457"/>
    <lineage>
        <taxon>Bacteria</taxon>
        <taxon>Bacillati</taxon>
        <taxon>Bacillota</taxon>
        <taxon>Bacilli</taxon>
        <taxon>Bacillales</taxon>
        <taxon>Alicyclobacillaceae</taxon>
        <taxon>Alicyclobacillus</taxon>
    </lineage>
</organism>
<accession>A0ABT9XJA9</accession>
<dbReference type="EMBL" id="JAUSTP010000015">
    <property type="protein sequence ID" value="MDQ0190129.1"/>
    <property type="molecule type" value="Genomic_DNA"/>
</dbReference>
<evidence type="ECO:0000313" key="2">
    <source>
        <dbReference type="Proteomes" id="UP001232973"/>
    </source>
</evidence>
<name>A0ABT9XJA9_9BACL</name>
<evidence type="ECO:0000313" key="1">
    <source>
        <dbReference type="EMBL" id="MDQ0190129.1"/>
    </source>
</evidence>
<protein>
    <submittedName>
        <fullName evidence="1">Uncharacterized protein</fullName>
    </submittedName>
</protein>